<comment type="caution">
    <text evidence="3">The sequence shown here is derived from an EMBL/GenBank/DDBJ whole genome shotgun (WGS) entry which is preliminary data.</text>
</comment>
<feature type="domain" description="Isochorismatase-like" evidence="2">
    <location>
        <begin position="27"/>
        <end position="200"/>
    </location>
</feature>
<keyword evidence="1" id="KW-0378">Hydrolase</keyword>
<accession>A0A4Q7NLL2</accession>
<evidence type="ECO:0000259" key="2">
    <source>
        <dbReference type="Pfam" id="PF00857"/>
    </source>
</evidence>
<dbReference type="RefSeq" id="WP_087779405.1">
    <property type="nucleotide sequence ID" value="NZ_SGXC01000001.1"/>
</dbReference>
<dbReference type="Proteomes" id="UP000292445">
    <property type="component" value="Unassembled WGS sequence"/>
</dbReference>
<dbReference type="GO" id="GO:0016787">
    <property type="term" value="F:hydrolase activity"/>
    <property type="evidence" value="ECO:0007669"/>
    <property type="project" value="UniProtKB-KW"/>
</dbReference>
<dbReference type="PANTHER" id="PTHR43540">
    <property type="entry name" value="PEROXYUREIDOACRYLATE/UREIDOACRYLATE AMIDOHYDROLASE-RELATED"/>
    <property type="match status" value="1"/>
</dbReference>
<keyword evidence="4" id="KW-1185">Reference proteome</keyword>
<dbReference type="InterPro" id="IPR000868">
    <property type="entry name" value="Isochorismatase-like_dom"/>
</dbReference>
<evidence type="ECO:0000313" key="4">
    <source>
        <dbReference type="Proteomes" id="UP000292445"/>
    </source>
</evidence>
<sequence>MDQDLQIDDPLFKEKGFGRRIGFGRHCALIVVDMIRGFTDPAQPLGADLKQAVLATNRLVAACRRIGAPIHFFTVGYRADLSDAGVWQRKMGGMASLLEGSDNVRLDPRLDTVDGDSIMSKKYASCFAGTDLAARLVSQGVDTVIVTGCTTSGCVRATVVDAVQSGFRPIVAPEAVGDRSGAAHRQSLLDMDAKYGDVVPLDEVIAHLSRIAQPVEA</sequence>
<dbReference type="AlphaFoldDB" id="A0A4Q7NLL2"/>
<dbReference type="EMBL" id="SGXC01000001">
    <property type="protein sequence ID" value="RZS86034.1"/>
    <property type="molecule type" value="Genomic_DNA"/>
</dbReference>
<proteinExistence type="predicted"/>
<dbReference type="InterPro" id="IPR036380">
    <property type="entry name" value="Isochorismatase-like_sf"/>
</dbReference>
<protein>
    <submittedName>
        <fullName evidence="3">Nicotinamidase-related amidase</fullName>
    </submittedName>
</protein>
<dbReference type="PANTHER" id="PTHR43540:SF1">
    <property type="entry name" value="ISOCHORISMATASE HYDROLASE"/>
    <property type="match status" value="1"/>
</dbReference>
<dbReference type="Gene3D" id="3.40.50.850">
    <property type="entry name" value="Isochorismatase-like"/>
    <property type="match status" value="1"/>
</dbReference>
<evidence type="ECO:0000313" key="3">
    <source>
        <dbReference type="EMBL" id="RZS86034.1"/>
    </source>
</evidence>
<evidence type="ECO:0000256" key="1">
    <source>
        <dbReference type="ARBA" id="ARBA00022801"/>
    </source>
</evidence>
<dbReference type="SUPFAM" id="SSF52499">
    <property type="entry name" value="Isochorismatase-like hydrolases"/>
    <property type="match status" value="1"/>
</dbReference>
<gene>
    <name evidence="3" type="ORF">EV675_2067</name>
</gene>
<organism evidence="3 4">
    <name type="scientific">Pigmentiphaga kullae</name>
    <dbReference type="NCBI Taxonomy" id="151784"/>
    <lineage>
        <taxon>Bacteria</taxon>
        <taxon>Pseudomonadati</taxon>
        <taxon>Pseudomonadota</taxon>
        <taxon>Betaproteobacteria</taxon>
        <taxon>Burkholderiales</taxon>
        <taxon>Alcaligenaceae</taxon>
        <taxon>Pigmentiphaga</taxon>
    </lineage>
</organism>
<dbReference type="Pfam" id="PF00857">
    <property type="entry name" value="Isochorismatase"/>
    <property type="match status" value="1"/>
</dbReference>
<reference evidence="3 4" key="1">
    <citation type="submission" date="2019-02" db="EMBL/GenBank/DDBJ databases">
        <title>Genomic Encyclopedia of Type Strains, Phase IV (KMG-IV): sequencing the most valuable type-strain genomes for metagenomic binning, comparative biology and taxonomic classification.</title>
        <authorList>
            <person name="Goeker M."/>
        </authorList>
    </citation>
    <scope>NUCLEOTIDE SEQUENCE [LARGE SCALE GENOMIC DNA]</scope>
    <source>
        <strain evidence="3 4">K24</strain>
    </source>
</reference>
<name>A0A4Q7NLL2_9BURK</name>
<dbReference type="InterPro" id="IPR050272">
    <property type="entry name" value="Isochorismatase-like_hydrls"/>
</dbReference>
<dbReference type="OrthoDB" id="5360912at2"/>